<protein>
    <submittedName>
        <fullName evidence="3">Uncharacterized protein</fullName>
    </submittedName>
</protein>
<dbReference type="AlphaFoldDB" id="A0A375H1T0"/>
<gene>
    <name evidence="2" type="ORF">CBM2605_A80154</name>
    <name evidence="3" type="ORF">CBM2607_11181</name>
</gene>
<dbReference type="Proteomes" id="UP000255168">
    <property type="component" value="Chromosome I"/>
</dbReference>
<accession>A0A375H1T0</accession>
<dbReference type="Proteomes" id="UP000256710">
    <property type="component" value="Unassembled WGS sequence"/>
</dbReference>
<reference evidence="4 5" key="1">
    <citation type="submission" date="2018-01" db="EMBL/GenBank/DDBJ databases">
        <authorList>
            <person name="Clerissi C."/>
        </authorList>
    </citation>
    <scope>NUCLEOTIDE SEQUENCE [LARGE SCALE GENOMIC DNA]</scope>
    <source>
        <strain evidence="2">Cupriavidus taiwanensis STM 6082</strain>
        <strain evidence="3">Cupriavidus taiwanensis STM 6160</strain>
    </source>
</reference>
<sequence>MHPAMPYSPARRCSADSTSRHTALVSPSVHSPCWRLTAPSRFSTRCWSGTTPALARHACTQTSGHPSSARIGRPDRATRATRVSAGTPPPTPLMHDISARPLRSNRTAQALVSCATLEQPEQA</sequence>
<feature type="region of interest" description="Disordered" evidence="1">
    <location>
        <begin position="1"/>
        <end position="20"/>
    </location>
</feature>
<evidence type="ECO:0000313" key="3">
    <source>
        <dbReference type="EMBL" id="SPD46244.1"/>
    </source>
</evidence>
<evidence type="ECO:0000313" key="4">
    <source>
        <dbReference type="Proteomes" id="UP000255168"/>
    </source>
</evidence>
<name>A0A375H1T0_9BURK</name>
<proteinExistence type="predicted"/>
<dbReference type="EMBL" id="LT984806">
    <property type="protein sequence ID" value="SPD46244.1"/>
    <property type="molecule type" value="Genomic_DNA"/>
</dbReference>
<keyword evidence="5" id="KW-1185">Reference proteome</keyword>
<evidence type="ECO:0000313" key="2">
    <source>
        <dbReference type="EMBL" id="SOZ37670.1"/>
    </source>
</evidence>
<feature type="region of interest" description="Disordered" evidence="1">
    <location>
        <begin position="58"/>
        <end position="97"/>
    </location>
</feature>
<organism evidence="3 4">
    <name type="scientific">Cupriavidus neocaledonicus</name>
    <dbReference type="NCBI Taxonomy" id="1040979"/>
    <lineage>
        <taxon>Bacteria</taxon>
        <taxon>Pseudomonadati</taxon>
        <taxon>Pseudomonadota</taxon>
        <taxon>Betaproteobacteria</taxon>
        <taxon>Burkholderiales</taxon>
        <taxon>Burkholderiaceae</taxon>
        <taxon>Cupriavidus</taxon>
    </lineage>
</organism>
<dbReference type="EMBL" id="OFTC01000030">
    <property type="protein sequence ID" value="SOZ37670.1"/>
    <property type="molecule type" value="Genomic_DNA"/>
</dbReference>
<evidence type="ECO:0000256" key="1">
    <source>
        <dbReference type="SAM" id="MobiDB-lite"/>
    </source>
</evidence>
<evidence type="ECO:0000313" key="5">
    <source>
        <dbReference type="Proteomes" id="UP000256710"/>
    </source>
</evidence>